<dbReference type="Gene3D" id="3.40.850.10">
    <property type="entry name" value="Kinesin motor domain"/>
    <property type="match status" value="1"/>
</dbReference>
<name>A0ABD1V1J4_9LAMI</name>
<feature type="domain" description="Kinesin motor" evidence="4">
    <location>
        <begin position="162"/>
        <end position="247"/>
    </location>
</feature>
<dbReference type="SUPFAM" id="SSF52540">
    <property type="entry name" value="P-loop containing nucleoside triphosphate hydrolases"/>
    <property type="match status" value="1"/>
</dbReference>
<dbReference type="InterPro" id="IPR036961">
    <property type="entry name" value="Kinesin_motor_dom_sf"/>
</dbReference>
<protein>
    <submittedName>
        <fullName evidence="5">Kinesin-like calmodulin-binding protein</fullName>
    </submittedName>
</protein>
<sequence>MEKSGKFVAVDPCPGALLVTLGDIAVVLGKTQDELKARSAELHAVEEPKRKLTSEKASLQERITRLERKNADEIAVIEGSFEKERKALKLRILELEMKLEEVTKDLAVVQSALGAKDTELSPLQNNLRELEDLRETKEDIDRKNEQTAAILELKTLRCKSEKSGSSGGQLKEAQSINKSLSALRDVIGALSSSNQHIPYRNHKLTMLMSDSLGGNAKTLMFVNISQAESNLDETYNSLMYASRVRSIVNDPNKNISSKEVARLKRLVAYWKEQAGQRGDD</sequence>
<keyword evidence="6" id="KW-1185">Reference proteome</keyword>
<proteinExistence type="inferred from homology"/>
<feature type="coiled-coil region" evidence="3">
    <location>
        <begin position="49"/>
        <end position="150"/>
    </location>
</feature>
<dbReference type="AlphaFoldDB" id="A0ABD1V1J4"/>
<dbReference type="PROSITE" id="PS50067">
    <property type="entry name" value="KINESIN_MOTOR_2"/>
    <property type="match status" value="1"/>
</dbReference>
<dbReference type="Gene3D" id="6.10.250.760">
    <property type="match status" value="1"/>
</dbReference>
<keyword evidence="1" id="KW-0505">Motor protein</keyword>
<reference evidence="6" key="1">
    <citation type="submission" date="2024-07" db="EMBL/GenBank/DDBJ databases">
        <title>Two chromosome-level genome assemblies of Korean endemic species Abeliophyllum distichum and Forsythia ovata (Oleaceae).</title>
        <authorList>
            <person name="Jang H."/>
        </authorList>
    </citation>
    <scope>NUCLEOTIDE SEQUENCE [LARGE SCALE GENOMIC DNA]</scope>
</reference>
<dbReference type="InterPro" id="IPR027417">
    <property type="entry name" value="P-loop_NTPase"/>
</dbReference>
<evidence type="ECO:0000259" key="4">
    <source>
        <dbReference type="PROSITE" id="PS50067"/>
    </source>
</evidence>
<dbReference type="EMBL" id="JBFOLK010000002">
    <property type="protein sequence ID" value="KAL2531195.1"/>
    <property type="molecule type" value="Genomic_DNA"/>
</dbReference>
<dbReference type="PANTHER" id="PTHR47972:SF16">
    <property type="entry name" value="KINESIN-LIKE PROTEIN"/>
    <property type="match status" value="1"/>
</dbReference>
<evidence type="ECO:0000313" key="6">
    <source>
        <dbReference type="Proteomes" id="UP001604336"/>
    </source>
</evidence>
<keyword evidence="3" id="KW-0175">Coiled coil</keyword>
<evidence type="ECO:0000313" key="5">
    <source>
        <dbReference type="EMBL" id="KAL2531195.1"/>
    </source>
</evidence>
<comment type="caution">
    <text evidence="2">Lacks conserved residue(s) required for the propagation of feature annotation.</text>
</comment>
<dbReference type="Proteomes" id="UP001604336">
    <property type="component" value="Unassembled WGS sequence"/>
</dbReference>
<dbReference type="SMART" id="SM00129">
    <property type="entry name" value="KISc"/>
    <property type="match status" value="1"/>
</dbReference>
<comment type="caution">
    <text evidence="5">The sequence shown here is derived from an EMBL/GenBank/DDBJ whole genome shotgun (WGS) entry which is preliminary data.</text>
</comment>
<gene>
    <name evidence="5" type="ORF">Adt_04546</name>
</gene>
<dbReference type="InterPro" id="IPR027640">
    <property type="entry name" value="Kinesin-like_fam"/>
</dbReference>
<evidence type="ECO:0000256" key="3">
    <source>
        <dbReference type="SAM" id="Coils"/>
    </source>
</evidence>
<evidence type="ECO:0000256" key="1">
    <source>
        <dbReference type="ARBA" id="ARBA00023175"/>
    </source>
</evidence>
<accession>A0ABD1V1J4</accession>
<dbReference type="InterPro" id="IPR001752">
    <property type="entry name" value="Kinesin_motor_dom"/>
</dbReference>
<dbReference type="Pfam" id="PF00225">
    <property type="entry name" value="Kinesin"/>
    <property type="match status" value="1"/>
</dbReference>
<evidence type="ECO:0000256" key="2">
    <source>
        <dbReference type="PROSITE-ProRule" id="PRU00283"/>
    </source>
</evidence>
<organism evidence="5 6">
    <name type="scientific">Abeliophyllum distichum</name>
    <dbReference type="NCBI Taxonomy" id="126358"/>
    <lineage>
        <taxon>Eukaryota</taxon>
        <taxon>Viridiplantae</taxon>
        <taxon>Streptophyta</taxon>
        <taxon>Embryophyta</taxon>
        <taxon>Tracheophyta</taxon>
        <taxon>Spermatophyta</taxon>
        <taxon>Magnoliopsida</taxon>
        <taxon>eudicotyledons</taxon>
        <taxon>Gunneridae</taxon>
        <taxon>Pentapetalae</taxon>
        <taxon>asterids</taxon>
        <taxon>lamiids</taxon>
        <taxon>Lamiales</taxon>
        <taxon>Oleaceae</taxon>
        <taxon>Forsythieae</taxon>
        <taxon>Abeliophyllum</taxon>
    </lineage>
</organism>
<dbReference type="PANTHER" id="PTHR47972">
    <property type="entry name" value="KINESIN-LIKE PROTEIN KLP-3"/>
    <property type="match status" value="1"/>
</dbReference>
<comment type="similarity">
    <text evidence="2">Belongs to the TRAFAC class myosin-kinesin ATPase superfamily. Kinesin family.</text>
</comment>
<dbReference type="Gene3D" id="1.20.5.340">
    <property type="match status" value="1"/>
</dbReference>